<evidence type="ECO:0000313" key="6">
    <source>
        <dbReference type="EMBL" id="KAF7315777.1"/>
    </source>
</evidence>
<protein>
    <submittedName>
        <fullName evidence="6">MYND-type domain-containing protein</fullName>
    </submittedName>
</protein>
<dbReference type="EMBL" id="JACAZF010000001">
    <property type="protein sequence ID" value="KAF7315777.1"/>
    <property type="molecule type" value="Genomic_DNA"/>
</dbReference>
<evidence type="ECO:0000256" key="4">
    <source>
        <dbReference type="PROSITE-ProRule" id="PRU00134"/>
    </source>
</evidence>
<dbReference type="AlphaFoldDB" id="A0A8H6TFJ7"/>
<sequence length="545" mass="61339">MVSNEVKKFNSLKRTKMAPSGLVPNVWHFDIRYIHLEPHPGHVLFLFQPESEFIHLEHLGGVPNGSMHSYEYFPESADQAAPEVVNALIRSFNNGFAQKGIPTQTPELRAPWSLKTEDKNFAVAVGKELARVGVTRALCTIESSPKRVTKAATMKFMELFVTIAGGLPSSPLQMPNSIAFDYNALARAPEYDDPSNDGELSEINRVLQYVRFLDSCSPYTKEKLDGAWHLQMAQTIQQSEQMLKTPIEELIEQGEEGNISAFIDCAARYYLGLGCVRDRQLCRKYLLQAAFHPLAHDATRATAHAMITRWCHEATDEAIRTRYLYASLHHACLAVKFARSVAAPGHSIPQILFAFKNMTPMLVKDNPDVKKQYPEVFRALREADERFQRDTQTTLKRMKQPLRYRCATLECGIEADHGRMLSRCAGKCDEDKKPHYCSRECQRKDWPNHKPFCKPGQPCSVIDAGKALKAAPFGGSSKQGQRSMVVNTPGGEMSLSSSTMSAEFMKEVREGIEKISVEGDPEDQEKLRRAMASMDRMAVETFKLE</sequence>
<dbReference type="PROSITE" id="PS50865">
    <property type="entry name" value="ZF_MYND_2"/>
    <property type="match status" value="1"/>
</dbReference>
<comment type="caution">
    <text evidence="6">The sequence shown here is derived from an EMBL/GenBank/DDBJ whole genome shotgun (WGS) entry which is preliminary data.</text>
</comment>
<keyword evidence="3" id="KW-0862">Zinc</keyword>
<evidence type="ECO:0000256" key="3">
    <source>
        <dbReference type="ARBA" id="ARBA00022833"/>
    </source>
</evidence>
<feature type="domain" description="MYND-type" evidence="5">
    <location>
        <begin position="408"/>
        <end position="453"/>
    </location>
</feature>
<dbReference type="InterPro" id="IPR002893">
    <property type="entry name" value="Znf_MYND"/>
</dbReference>
<dbReference type="Pfam" id="PF01753">
    <property type="entry name" value="zf-MYND"/>
    <property type="match status" value="1"/>
</dbReference>
<accession>A0A8H6TFJ7</accession>
<name>A0A8H6TFJ7_9AGAR</name>
<dbReference type="OrthoDB" id="432970at2759"/>
<gene>
    <name evidence="6" type="ORF">MIND_00093700</name>
</gene>
<evidence type="ECO:0000256" key="2">
    <source>
        <dbReference type="ARBA" id="ARBA00022771"/>
    </source>
</evidence>
<reference evidence="6" key="1">
    <citation type="submission" date="2020-05" db="EMBL/GenBank/DDBJ databases">
        <title>Mycena genomes resolve the evolution of fungal bioluminescence.</title>
        <authorList>
            <person name="Tsai I.J."/>
        </authorList>
    </citation>
    <scope>NUCLEOTIDE SEQUENCE</scope>
    <source>
        <strain evidence="6">171206Taipei</strain>
    </source>
</reference>
<dbReference type="GO" id="GO:0008270">
    <property type="term" value="F:zinc ion binding"/>
    <property type="evidence" value="ECO:0007669"/>
    <property type="project" value="UniProtKB-KW"/>
</dbReference>
<proteinExistence type="predicted"/>
<dbReference type="RefSeq" id="XP_037225800.1">
    <property type="nucleotide sequence ID" value="XM_037357890.1"/>
</dbReference>
<dbReference type="SUPFAM" id="SSF144232">
    <property type="entry name" value="HIT/MYND zinc finger-like"/>
    <property type="match status" value="1"/>
</dbReference>
<keyword evidence="7" id="KW-1185">Reference proteome</keyword>
<dbReference type="Proteomes" id="UP000636479">
    <property type="component" value="Unassembled WGS sequence"/>
</dbReference>
<dbReference type="Gene3D" id="6.10.140.2220">
    <property type="match status" value="1"/>
</dbReference>
<evidence type="ECO:0000256" key="1">
    <source>
        <dbReference type="ARBA" id="ARBA00022723"/>
    </source>
</evidence>
<dbReference type="GeneID" id="59340406"/>
<keyword evidence="2 4" id="KW-0863">Zinc-finger</keyword>
<keyword evidence="1" id="KW-0479">Metal-binding</keyword>
<evidence type="ECO:0000259" key="5">
    <source>
        <dbReference type="PROSITE" id="PS50865"/>
    </source>
</evidence>
<organism evidence="6 7">
    <name type="scientific">Mycena indigotica</name>
    <dbReference type="NCBI Taxonomy" id="2126181"/>
    <lineage>
        <taxon>Eukaryota</taxon>
        <taxon>Fungi</taxon>
        <taxon>Dikarya</taxon>
        <taxon>Basidiomycota</taxon>
        <taxon>Agaricomycotina</taxon>
        <taxon>Agaricomycetes</taxon>
        <taxon>Agaricomycetidae</taxon>
        <taxon>Agaricales</taxon>
        <taxon>Marasmiineae</taxon>
        <taxon>Mycenaceae</taxon>
        <taxon>Mycena</taxon>
    </lineage>
</organism>
<evidence type="ECO:0000313" key="7">
    <source>
        <dbReference type="Proteomes" id="UP000636479"/>
    </source>
</evidence>